<name>A0A0G0D6W2_9BACT</name>
<gene>
    <name evidence="1" type="ORF">UR93_C0004G0016</name>
</gene>
<proteinExistence type="predicted"/>
<dbReference type="AlphaFoldDB" id="A0A0G0D6W2"/>
<sequence length="282" mass="32108">MEKEPPLTIERSKIPESRDEKIKLISRLREQIAEKKGVDPRIFHTLIRSINISDKDQDLNELSSHAKSGSGLMIDALYHPLESTLELKPHYFKNKTEAEQKHILAHEYAHSLEPLIAGNSKITRLIESFGEAYDSGYIQKVGQKHQGAERTTDIVGAFLNSKTVAEFQTNLIAISAHPDKENDSFHVPYQSNIVELFIELEENVIGKLKTQTPQDIYSMTKKYDFAFDYIEEGFDDNNPSWSMSAKNMNKNLATAKPNQSFSESVKAEAQKFASYGFWGFFK</sequence>
<accession>A0A0G0D6W2</accession>
<comment type="caution">
    <text evidence="1">The sequence shown here is derived from an EMBL/GenBank/DDBJ whole genome shotgun (WGS) entry which is preliminary data.</text>
</comment>
<protein>
    <submittedName>
        <fullName evidence="1">Uncharacterized protein</fullName>
    </submittedName>
</protein>
<reference evidence="1 2" key="1">
    <citation type="journal article" date="2015" name="Nature">
        <title>rRNA introns, odd ribosomes, and small enigmatic genomes across a large radiation of phyla.</title>
        <authorList>
            <person name="Brown C.T."/>
            <person name="Hug L.A."/>
            <person name="Thomas B.C."/>
            <person name="Sharon I."/>
            <person name="Castelle C.J."/>
            <person name="Singh A."/>
            <person name="Wilkins M.J."/>
            <person name="Williams K.H."/>
            <person name="Banfield J.F."/>
        </authorList>
    </citation>
    <scope>NUCLEOTIDE SEQUENCE [LARGE SCALE GENOMIC DNA]</scope>
</reference>
<dbReference type="EMBL" id="LBRB01000004">
    <property type="protein sequence ID" value="KKP89023.1"/>
    <property type="molecule type" value="Genomic_DNA"/>
</dbReference>
<organism evidence="1 2">
    <name type="scientific">Berkelbacteria bacterium GW2011_GWA2_35_9</name>
    <dbReference type="NCBI Taxonomy" id="1618333"/>
    <lineage>
        <taxon>Bacteria</taxon>
        <taxon>Candidatus Berkelbacteria</taxon>
    </lineage>
</organism>
<evidence type="ECO:0000313" key="1">
    <source>
        <dbReference type="EMBL" id="KKP89023.1"/>
    </source>
</evidence>
<dbReference type="Proteomes" id="UP000034316">
    <property type="component" value="Unassembled WGS sequence"/>
</dbReference>
<evidence type="ECO:0000313" key="2">
    <source>
        <dbReference type="Proteomes" id="UP000034316"/>
    </source>
</evidence>
<dbReference type="STRING" id="1618333.UR93_C0004G0016"/>